<organism evidence="2 3">
    <name type="scientific">Bifidobacterium santillanense</name>
    <dbReference type="NCBI Taxonomy" id="2809028"/>
    <lineage>
        <taxon>Bacteria</taxon>
        <taxon>Bacillati</taxon>
        <taxon>Actinomycetota</taxon>
        <taxon>Actinomycetes</taxon>
        <taxon>Bifidobacteriales</taxon>
        <taxon>Bifidobacteriaceae</taxon>
        <taxon>Bifidobacterium</taxon>
    </lineage>
</organism>
<name>A0ABS5ULK0_9BIFI</name>
<keyword evidence="3" id="KW-1185">Reference proteome</keyword>
<reference evidence="2 3" key="1">
    <citation type="journal article" date="2021" name="Environ. Microbiol.">
        <title>Genetic insights into the dark matter of the mammalian gut microbiota through targeted genome reconstruction.</title>
        <authorList>
            <person name="Lugli G.A."/>
            <person name="Alessandri G."/>
            <person name="Milani C."/>
            <person name="Viappiani A."/>
            <person name="Fontana F."/>
            <person name="Tarracchini C."/>
            <person name="Mancabelli L."/>
            <person name="Argentini C."/>
            <person name="Ruiz L."/>
            <person name="Margolles A."/>
            <person name="van Sinderen D."/>
            <person name="Turroni F."/>
            <person name="Ventura M."/>
        </authorList>
    </citation>
    <scope>NUCLEOTIDE SEQUENCE [LARGE SCALE GENOMIC DNA]</scope>
    <source>
        <strain evidence="2 3">MA2</strain>
    </source>
</reference>
<evidence type="ECO:0000313" key="3">
    <source>
        <dbReference type="Proteomes" id="UP000773064"/>
    </source>
</evidence>
<dbReference type="EMBL" id="JAFEJS010000001">
    <property type="protein sequence ID" value="MBT1171786.1"/>
    <property type="molecule type" value="Genomic_DNA"/>
</dbReference>
<dbReference type="RefSeq" id="WP_214357082.1">
    <property type="nucleotide sequence ID" value="NZ_JAFEJS010000001.1"/>
</dbReference>
<accession>A0ABS5ULK0</accession>
<evidence type="ECO:0000259" key="1">
    <source>
        <dbReference type="Pfam" id="PF18862"/>
    </source>
</evidence>
<sequence>MTDDLHLTDPLTGYIMLGGEREDAVPAVLRDTGTRIELSVPFRDIRTVPGCWFVSSWRDSNGGLVVGNQIPDSLPHELLFVCNARSFVLVGCRSSGMSMSVGFGPGTGKVIPTYVVCGGRHGRYAEINGLRTRCLDSVRWFDLSSTSLLVTKDEEGKCKNVKVCSSAIPPVDIDKQAGLVIRPDFEVTESGKTDSIISRQSVLIETKKDCEMKWEEHLSVHHAIKDLISISDWNSREFTDMSVMRLDDPKLVIDGKIVYEGWFPVISYYPLVQRNGVDNIQDTFIFSYRDIGIFGIKKWLSLRQACSQGMTLLSYLAREHQHLALETLSILVGTALECVAWYVATTERDVYLFQRNKRNRMLRFVSYEKALTCVVEKFGSFFPFNDSTRWRFEACKTFMGNKHPDAKSSDFQTMYQTTMQSLIILRMWLGIQLGANVAEMKKRLYRDEIGKNIRDLLI</sequence>
<dbReference type="InterPro" id="IPR041223">
    <property type="entry name" value="ApeA_NTD"/>
</dbReference>
<evidence type="ECO:0000313" key="2">
    <source>
        <dbReference type="EMBL" id="MBT1171786.1"/>
    </source>
</evidence>
<dbReference type="Proteomes" id="UP000773064">
    <property type="component" value="Unassembled WGS sequence"/>
</dbReference>
<feature type="domain" description="ApeA N-terminal" evidence="1">
    <location>
        <begin position="12"/>
        <end position="299"/>
    </location>
</feature>
<comment type="caution">
    <text evidence="2">The sequence shown here is derived from an EMBL/GenBank/DDBJ whole genome shotgun (WGS) entry which is preliminary data.</text>
</comment>
<gene>
    <name evidence="2" type="ORF">JS528_00100</name>
</gene>
<protein>
    <recommendedName>
        <fullName evidence="1">ApeA N-terminal domain-containing protein</fullName>
    </recommendedName>
</protein>
<proteinExistence type="predicted"/>
<dbReference type="Pfam" id="PF18862">
    <property type="entry name" value="ApeA_NTD1"/>
    <property type="match status" value="1"/>
</dbReference>